<comment type="caution">
    <text evidence="5">The sequence shown here is derived from an EMBL/GenBank/DDBJ whole genome shotgun (WGS) entry which is preliminary data.</text>
</comment>
<name>A0AAN5CNW8_9BILA</name>
<dbReference type="Proteomes" id="UP001328107">
    <property type="component" value="Unassembled WGS sequence"/>
</dbReference>
<evidence type="ECO:0000259" key="4">
    <source>
        <dbReference type="PROSITE" id="PS50089"/>
    </source>
</evidence>
<keyword evidence="6" id="KW-1185">Reference proteome</keyword>
<protein>
    <recommendedName>
        <fullName evidence="4">RING-type domain-containing protein</fullName>
    </recommendedName>
</protein>
<gene>
    <name evidence="5" type="ORF">PMAYCL1PPCAC_18131</name>
</gene>
<evidence type="ECO:0000256" key="1">
    <source>
        <dbReference type="ARBA" id="ARBA00022771"/>
    </source>
</evidence>
<evidence type="ECO:0000313" key="6">
    <source>
        <dbReference type="Proteomes" id="UP001328107"/>
    </source>
</evidence>
<dbReference type="PROSITE" id="PS50089">
    <property type="entry name" value="ZF_RING_2"/>
    <property type="match status" value="1"/>
</dbReference>
<dbReference type="EMBL" id="BTRK01000004">
    <property type="protein sequence ID" value="GMR47936.1"/>
    <property type="molecule type" value="Genomic_DNA"/>
</dbReference>
<organism evidence="5 6">
    <name type="scientific">Pristionchus mayeri</name>
    <dbReference type="NCBI Taxonomy" id="1317129"/>
    <lineage>
        <taxon>Eukaryota</taxon>
        <taxon>Metazoa</taxon>
        <taxon>Ecdysozoa</taxon>
        <taxon>Nematoda</taxon>
        <taxon>Chromadorea</taxon>
        <taxon>Rhabditida</taxon>
        <taxon>Rhabditina</taxon>
        <taxon>Diplogasteromorpha</taxon>
        <taxon>Diplogasteroidea</taxon>
        <taxon>Neodiplogasteridae</taxon>
        <taxon>Pristionchus</taxon>
    </lineage>
</organism>
<dbReference type="SUPFAM" id="SSF57850">
    <property type="entry name" value="RING/U-box"/>
    <property type="match status" value="1"/>
</dbReference>
<feature type="domain" description="RING-type" evidence="4">
    <location>
        <begin position="169"/>
        <end position="208"/>
    </location>
</feature>
<dbReference type="GO" id="GO:0008270">
    <property type="term" value="F:zinc ion binding"/>
    <property type="evidence" value="ECO:0007669"/>
    <property type="project" value="UniProtKB-KW"/>
</dbReference>
<dbReference type="InterPro" id="IPR013083">
    <property type="entry name" value="Znf_RING/FYVE/PHD"/>
</dbReference>
<dbReference type="Pfam" id="PF13920">
    <property type="entry name" value="zf-C3HC4_3"/>
    <property type="match status" value="1"/>
</dbReference>
<keyword evidence="1 3" id="KW-0479">Metal-binding</keyword>
<accession>A0AAN5CNW8</accession>
<evidence type="ECO:0000313" key="5">
    <source>
        <dbReference type="EMBL" id="GMR47936.1"/>
    </source>
</evidence>
<reference evidence="6" key="1">
    <citation type="submission" date="2022-10" db="EMBL/GenBank/DDBJ databases">
        <title>Genome assembly of Pristionchus species.</title>
        <authorList>
            <person name="Yoshida K."/>
            <person name="Sommer R.J."/>
        </authorList>
    </citation>
    <scope>NUCLEOTIDE SEQUENCE [LARGE SCALE GENOMIC DNA]</scope>
    <source>
        <strain evidence="6">RS5460</strain>
    </source>
</reference>
<keyword evidence="2" id="KW-0862">Zinc</keyword>
<dbReference type="InterPro" id="IPR001841">
    <property type="entry name" value="Znf_RING"/>
</dbReference>
<evidence type="ECO:0000256" key="3">
    <source>
        <dbReference type="PROSITE-ProRule" id="PRU00175"/>
    </source>
</evidence>
<keyword evidence="1 3" id="KW-0863">Zinc-finger</keyword>
<feature type="non-terminal residue" evidence="5">
    <location>
        <position position="1"/>
    </location>
</feature>
<sequence length="270" mass="30702">EQGGAYSLVGMDDHCVMSMPLHSISNQATTNTFALVAVKRTMFPRVIVVGLKKSEDLEKDVTEGRLMRRGVSTDNQETMQWEIKPKSALKDGDTNSVGYGKIHLRRHLEAYLIKVEAHETWTELSFKGDPSLTYHLAFECDKGSVMLMGRRDLTIYLVTGAGIRERPTCMICHLSTTKCEVFSSCGHFTCTDCLAKVKRTCRECPVCKKDWVGGPDKTEKGFLFDSYCRFDDCMEFTVLNLPCRCITCHRDKQKCTRCSSRIHQSIQFFY</sequence>
<proteinExistence type="predicted"/>
<dbReference type="Gene3D" id="3.30.40.10">
    <property type="entry name" value="Zinc/RING finger domain, C3HC4 (zinc finger)"/>
    <property type="match status" value="1"/>
</dbReference>
<evidence type="ECO:0000256" key="2">
    <source>
        <dbReference type="ARBA" id="ARBA00022833"/>
    </source>
</evidence>
<dbReference type="AlphaFoldDB" id="A0AAN5CNW8"/>